<comment type="similarity">
    <text evidence="1">Belongs to the FlgM family.</text>
</comment>
<keyword evidence="9" id="KW-0282">Flagellum</keyword>
<dbReference type="Pfam" id="PF04316">
    <property type="entry name" value="FlgM"/>
    <property type="match status" value="1"/>
</dbReference>
<dbReference type="OrthoDB" id="2991036at2"/>
<keyword evidence="9" id="KW-0969">Cilium</keyword>
<dbReference type="KEGG" id="aamy:GFC30_506"/>
<evidence type="ECO:0000259" key="8">
    <source>
        <dbReference type="Pfam" id="PF04316"/>
    </source>
</evidence>
<evidence type="ECO:0000256" key="3">
    <source>
        <dbReference type="ARBA" id="ARBA00022491"/>
    </source>
</evidence>
<protein>
    <recommendedName>
        <fullName evidence="2">Negative regulator of flagellin synthesis</fullName>
    </recommendedName>
</protein>
<keyword evidence="5" id="KW-0805">Transcription regulation</keyword>
<evidence type="ECO:0000256" key="5">
    <source>
        <dbReference type="ARBA" id="ARBA00023015"/>
    </source>
</evidence>
<evidence type="ECO:0000313" key="9">
    <source>
        <dbReference type="EMBL" id="ANB59450.1"/>
    </source>
</evidence>
<dbReference type="SUPFAM" id="SSF101498">
    <property type="entry name" value="Anti-sigma factor FlgM"/>
    <property type="match status" value="1"/>
</dbReference>
<evidence type="ECO:0000256" key="4">
    <source>
        <dbReference type="ARBA" id="ARBA00022795"/>
    </source>
</evidence>
<dbReference type="InterPro" id="IPR031316">
    <property type="entry name" value="FlgM_C"/>
</dbReference>
<keyword evidence="4" id="KW-1005">Bacterial flagellum biogenesis</keyword>
<dbReference type="Proteomes" id="UP000076865">
    <property type="component" value="Chromosome"/>
</dbReference>
<evidence type="ECO:0000256" key="2">
    <source>
        <dbReference type="ARBA" id="ARBA00017823"/>
    </source>
</evidence>
<organism evidence="9 10">
    <name type="scientific">Anoxybacteroides amylolyticum</name>
    <dbReference type="NCBI Taxonomy" id="294699"/>
    <lineage>
        <taxon>Bacteria</taxon>
        <taxon>Bacillati</taxon>
        <taxon>Bacillota</taxon>
        <taxon>Bacilli</taxon>
        <taxon>Bacillales</taxon>
        <taxon>Anoxybacillaceae</taxon>
        <taxon>Anoxybacteroides</taxon>
    </lineage>
</organism>
<dbReference type="InterPro" id="IPR007412">
    <property type="entry name" value="FlgM"/>
</dbReference>
<dbReference type="GO" id="GO:0044781">
    <property type="term" value="P:bacterial-type flagellum organization"/>
    <property type="evidence" value="ECO:0007669"/>
    <property type="project" value="UniProtKB-KW"/>
</dbReference>
<evidence type="ECO:0000256" key="6">
    <source>
        <dbReference type="ARBA" id="ARBA00023163"/>
    </source>
</evidence>
<sequence length="87" mass="10229">MRIHNFYSTKIDPYKLYPNKASVNDKSNPKKDQVEISEEAKELQQNSSWMLERQNKVQALKEQVQSGSYKVDAYAVAKSVYDFYFNK</sequence>
<keyword evidence="6" id="KW-0804">Transcription</keyword>
<name>A0A167T4T3_9BACL</name>
<reference evidence="9 10" key="1">
    <citation type="journal article" date="2006" name="Syst. Appl. Microbiol.">
        <title>Anoxybacillus amylolyticus sp. nov., a thermophilic amylase producing bacterium isolated from Mount Rittmann (Antarctica).</title>
        <authorList>
            <person name="Poli A."/>
            <person name="Esposito E."/>
            <person name="Lama L."/>
            <person name="Orlando P."/>
            <person name="Nicolaus G."/>
            <person name="de Appolonia F."/>
            <person name="Gambacorta A."/>
            <person name="Nicolaus B."/>
        </authorList>
    </citation>
    <scope>NUCLEOTIDE SEQUENCE [LARGE SCALE GENOMIC DNA]</scope>
    <source>
        <strain evidence="9 10">DSM 15939</strain>
    </source>
</reference>
<feature type="region of interest" description="Disordered" evidence="7">
    <location>
        <begin position="20"/>
        <end position="39"/>
    </location>
</feature>
<gene>
    <name evidence="9" type="primary">flgM</name>
    <name evidence="9" type="ORF">GFC30_506</name>
</gene>
<dbReference type="PATRIC" id="fig|294699.3.peg.500"/>
<dbReference type="RefSeq" id="WP_066322753.1">
    <property type="nucleotide sequence ID" value="NZ_CP015438.1"/>
</dbReference>
<accession>A0A167T4T3</accession>
<dbReference type="AlphaFoldDB" id="A0A167T4T3"/>
<dbReference type="InterPro" id="IPR035890">
    <property type="entry name" value="Anti-sigma-28_factor_FlgM_sf"/>
</dbReference>
<evidence type="ECO:0000256" key="7">
    <source>
        <dbReference type="SAM" id="MobiDB-lite"/>
    </source>
</evidence>
<keyword evidence="3" id="KW-0678">Repressor</keyword>
<dbReference type="EMBL" id="CP015438">
    <property type="protein sequence ID" value="ANB59450.1"/>
    <property type="molecule type" value="Genomic_DNA"/>
</dbReference>
<dbReference type="NCBIfam" id="TIGR03824">
    <property type="entry name" value="FlgM_jcvi"/>
    <property type="match status" value="1"/>
</dbReference>
<keyword evidence="10" id="KW-1185">Reference proteome</keyword>
<keyword evidence="9" id="KW-0966">Cell projection</keyword>
<evidence type="ECO:0000256" key="1">
    <source>
        <dbReference type="ARBA" id="ARBA00005322"/>
    </source>
</evidence>
<feature type="compositionally biased region" description="Basic and acidic residues" evidence="7">
    <location>
        <begin position="27"/>
        <end position="39"/>
    </location>
</feature>
<dbReference type="GO" id="GO:0045892">
    <property type="term" value="P:negative regulation of DNA-templated transcription"/>
    <property type="evidence" value="ECO:0007669"/>
    <property type="project" value="InterPro"/>
</dbReference>
<feature type="domain" description="Anti-sigma-28 factor FlgM C-terminal" evidence="8">
    <location>
        <begin position="32"/>
        <end position="79"/>
    </location>
</feature>
<proteinExistence type="inferred from homology"/>
<evidence type="ECO:0000313" key="10">
    <source>
        <dbReference type="Proteomes" id="UP000076865"/>
    </source>
</evidence>